<dbReference type="AlphaFoldDB" id="A0A1B9G5R4"/>
<dbReference type="RefSeq" id="XP_019047423.1">
    <property type="nucleotide sequence ID" value="XM_019190675.1"/>
</dbReference>
<reference evidence="2" key="3">
    <citation type="submission" date="2014-01" db="EMBL/GenBank/DDBJ databases">
        <title>Evolution of pathogenesis and genome organization in the Tremellales.</title>
        <authorList>
            <person name="Cuomo C."/>
            <person name="Litvintseva A."/>
            <person name="Heitman J."/>
            <person name="Chen Y."/>
            <person name="Sun S."/>
            <person name="Springer D."/>
            <person name="Dromer F."/>
            <person name="Young S."/>
            <person name="Zeng Q."/>
            <person name="Chapman S."/>
            <person name="Gujja S."/>
            <person name="Saif S."/>
            <person name="Birren B."/>
        </authorList>
    </citation>
    <scope>NUCLEOTIDE SEQUENCE</scope>
    <source>
        <strain evidence="2">CBS 10118</strain>
    </source>
</reference>
<evidence type="ECO:0008006" key="5">
    <source>
        <dbReference type="Google" id="ProtNLM"/>
    </source>
</evidence>
<feature type="compositionally biased region" description="Polar residues" evidence="1">
    <location>
        <begin position="54"/>
        <end position="63"/>
    </location>
</feature>
<dbReference type="SUPFAM" id="SSF56112">
    <property type="entry name" value="Protein kinase-like (PK-like)"/>
    <property type="match status" value="1"/>
</dbReference>
<evidence type="ECO:0000313" key="3">
    <source>
        <dbReference type="EMBL" id="WVW78701.1"/>
    </source>
</evidence>
<dbReference type="Proteomes" id="UP000092730">
    <property type="component" value="Chromosome 1"/>
</dbReference>
<dbReference type="VEuPathDB" id="FungiDB:I302_04036"/>
<organism evidence="2">
    <name type="scientific">Kwoniella bestiolae CBS 10118</name>
    <dbReference type="NCBI Taxonomy" id="1296100"/>
    <lineage>
        <taxon>Eukaryota</taxon>
        <taxon>Fungi</taxon>
        <taxon>Dikarya</taxon>
        <taxon>Basidiomycota</taxon>
        <taxon>Agaricomycotina</taxon>
        <taxon>Tremellomycetes</taxon>
        <taxon>Tremellales</taxon>
        <taxon>Cryptococcaceae</taxon>
        <taxon>Kwoniella</taxon>
    </lineage>
</organism>
<dbReference type="EMBL" id="CP144541">
    <property type="protein sequence ID" value="WVW78701.1"/>
    <property type="molecule type" value="Genomic_DNA"/>
</dbReference>
<gene>
    <name evidence="2" type="ORF">I302_04036</name>
    <name evidence="3" type="ORF">I302_100661</name>
</gene>
<reference evidence="3" key="4">
    <citation type="submission" date="2024-02" db="EMBL/GenBank/DDBJ databases">
        <title>Comparative genomics of Cryptococcus and Kwoniella reveals pathogenesis evolution and contrasting modes of karyotype evolution via chromosome fusion or intercentromeric recombination.</title>
        <authorList>
            <person name="Coelho M.A."/>
            <person name="David-Palma M."/>
            <person name="Shea T."/>
            <person name="Bowers K."/>
            <person name="McGinley-Smith S."/>
            <person name="Mohammad A.W."/>
            <person name="Gnirke A."/>
            <person name="Yurkov A.M."/>
            <person name="Nowrousian M."/>
            <person name="Sun S."/>
            <person name="Cuomo C.A."/>
            <person name="Heitman J."/>
        </authorList>
    </citation>
    <scope>NUCLEOTIDE SEQUENCE</scope>
    <source>
        <strain evidence="3">CBS 10118</strain>
    </source>
</reference>
<reference evidence="2" key="1">
    <citation type="submission" date="2013-07" db="EMBL/GenBank/DDBJ databases">
        <title>The Genome Sequence of Cryptococcus bestiolae CBS10118.</title>
        <authorList>
            <consortium name="The Broad Institute Genome Sequencing Platform"/>
            <person name="Cuomo C."/>
            <person name="Litvintseva A."/>
            <person name="Chen Y."/>
            <person name="Heitman J."/>
            <person name="Sun S."/>
            <person name="Springer D."/>
            <person name="Dromer F."/>
            <person name="Young S.K."/>
            <person name="Zeng Q."/>
            <person name="Gargeya S."/>
            <person name="Fitzgerald M."/>
            <person name="Abouelleil A."/>
            <person name="Alvarado L."/>
            <person name="Berlin A.M."/>
            <person name="Chapman S.B."/>
            <person name="Dewar J."/>
            <person name="Goldberg J."/>
            <person name="Griggs A."/>
            <person name="Gujja S."/>
            <person name="Hansen M."/>
            <person name="Howarth C."/>
            <person name="Imamovic A."/>
            <person name="Larimer J."/>
            <person name="McCowan C."/>
            <person name="Murphy C."/>
            <person name="Pearson M."/>
            <person name="Priest M."/>
            <person name="Roberts A."/>
            <person name="Saif S."/>
            <person name="Shea T."/>
            <person name="Sykes S."/>
            <person name="Wortman J."/>
            <person name="Nusbaum C."/>
            <person name="Birren B."/>
        </authorList>
    </citation>
    <scope>NUCLEOTIDE SEQUENCE [LARGE SCALE GENOMIC DNA]</scope>
    <source>
        <strain evidence="2">CBS 10118</strain>
    </source>
</reference>
<reference evidence="3" key="2">
    <citation type="submission" date="2013-07" db="EMBL/GenBank/DDBJ databases">
        <authorList>
            <consortium name="The Broad Institute Genome Sequencing Platform"/>
            <person name="Cuomo C."/>
            <person name="Litvintseva A."/>
            <person name="Chen Y."/>
            <person name="Heitman J."/>
            <person name="Sun S."/>
            <person name="Springer D."/>
            <person name="Dromer F."/>
            <person name="Young S.K."/>
            <person name="Zeng Q."/>
            <person name="Gargeya S."/>
            <person name="Fitzgerald M."/>
            <person name="Abouelleil A."/>
            <person name="Alvarado L."/>
            <person name="Berlin A.M."/>
            <person name="Chapman S.B."/>
            <person name="Dewar J."/>
            <person name="Goldberg J."/>
            <person name="Griggs A."/>
            <person name="Gujja S."/>
            <person name="Hansen M."/>
            <person name="Howarth C."/>
            <person name="Imamovic A."/>
            <person name="Larimer J."/>
            <person name="McCowan C."/>
            <person name="Murphy C."/>
            <person name="Pearson M."/>
            <person name="Priest M."/>
            <person name="Roberts A."/>
            <person name="Saif S."/>
            <person name="Shea T."/>
            <person name="Sykes S."/>
            <person name="Wortman J."/>
            <person name="Nusbaum C."/>
            <person name="Birren B."/>
        </authorList>
    </citation>
    <scope>NUCLEOTIDE SEQUENCE</scope>
    <source>
        <strain evidence="3">CBS 10118</strain>
    </source>
</reference>
<dbReference type="EMBL" id="KI894020">
    <property type="protein sequence ID" value="OCF26353.1"/>
    <property type="molecule type" value="Genomic_DNA"/>
</dbReference>
<accession>A0A1B9G5R4</accession>
<sequence length="379" mass="41846">MFRINCTEQVAKGGRSELTHGLQFFRHPDSSFQIVQQTPTLATPALTHSPKPSARSTSLNTPSGLLKGDTASSPVQAHQLTRRLSQFQLGSVAGSQHSTGSSTPARKTYLDNILQPVHELDTSSIPGELIANLPKESSVIESISQESPFQPFEIPESFSGFSPAIMPVIQASPLATVHTVTISKFIGPGYLWDLWLGEHSQLGPVVLKLVYLPNYPCNRPEYEDYIPASDIIKEALKEESFYLGPLAIAQGEVVPRYHGLYHTSPGSNHIGMLLEYAGHALAPGIALLDEEWKNKVYSAYAKLHLHGVLHHDVSTQHILIDDRQRVRFWLSSIVLLLSSGESHKVHRGDTSRGERSRTRLGGLAEEKVERNGPWSELYI</sequence>
<evidence type="ECO:0000313" key="4">
    <source>
        <dbReference type="Proteomes" id="UP000092730"/>
    </source>
</evidence>
<name>A0A1B9G5R4_9TREE</name>
<dbReference type="KEGG" id="kbi:30208435"/>
<evidence type="ECO:0000313" key="2">
    <source>
        <dbReference type="EMBL" id="OCF26353.1"/>
    </source>
</evidence>
<dbReference type="OrthoDB" id="2571614at2759"/>
<keyword evidence="4" id="KW-1185">Reference proteome</keyword>
<proteinExistence type="predicted"/>
<protein>
    <recommendedName>
        <fullName evidence="5">Protein kinase domain-containing protein</fullName>
    </recommendedName>
</protein>
<feature type="region of interest" description="Disordered" evidence="1">
    <location>
        <begin position="43"/>
        <end position="75"/>
    </location>
</feature>
<dbReference type="InterPro" id="IPR011009">
    <property type="entry name" value="Kinase-like_dom_sf"/>
</dbReference>
<dbReference type="GeneID" id="30208435"/>
<evidence type="ECO:0000256" key="1">
    <source>
        <dbReference type="SAM" id="MobiDB-lite"/>
    </source>
</evidence>